<evidence type="ECO:0008006" key="3">
    <source>
        <dbReference type="Google" id="ProtNLM"/>
    </source>
</evidence>
<evidence type="ECO:0000313" key="1">
    <source>
        <dbReference type="EMBL" id="KAF9487160.1"/>
    </source>
</evidence>
<reference evidence="1" key="1">
    <citation type="submission" date="2020-11" db="EMBL/GenBank/DDBJ databases">
        <authorList>
            <consortium name="DOE Joint Genome Institute"/>
            <person name="Ahrendt S."/>
            <person name="Riley R."/>
            <person name="Andreopoulos W."/>
            <person name="Labutti K."/>
            <person name="Pangilinan J."/>
            <person name="Ruiz-Duenas F.J."/>
            <person name="Barrasa J.M."/>
            <person name="Sanchez-Garcia M."/>
            <person name="Camarero S."/>
            <person name="Miyauchi S."/>
            <person name="Serrano A."/>
            <person name="Linde D."/>
            <person name="Babiker R."/>
            <person name="Drula E."/>
            <person name="Ayuso-Fernandez I."/>
            <person name="Pacheco R."/>
            <person name="Padilla G."/>
            <person name="Ferreira P."/>
            <person name="Barriuso J."/>
            <person name="Kellner H."/>
            <person name="Castanera R."/>
            <person name="Alfaro M."/>
            <person name="Ramirez L."/>
            <person name="Pisabarro A.G."/>
            <person name="Kuo A."/>
            <person name="Tritt A."/>
            <person name="Lipzen A."/>
            <person name="He G."/>
            <person name="Yan M."/>
            <person name="Ng V."/>
            <person name="Cullen D."/>
            <person name="Martin F."/>
            <person name="Rosso M.-N."/>
            <person name="Henrissat B."/>
            <person name="Hibbett D."/>
            <person name="Martinez A.T."/>
            <person name="Grigoriev I.V."/>
        </authorList>
    </citation>
    <scope>NUCLEOTIDE SEQUENCE</scope>
    <source>
        <strain evidence="1">ATCC 90797</strain>
    </source>
</reference>
<dbReference type="Proteomes" id="UP000807025">
    <property type="component" value="Unassembled WGS sequence"/>
</dbReference>
<organism evidence="1 2">
    <name type="scientific">Pleurotus eryngii</name>
    <name type="common">Boletus of the steppes</name>
    <dbReference type="NCBI Taxonomy" id="5323"/>
    <lineage>
        <taxon>Eukaryota</taxon>
        <taxon>Fungi</taxon>
        <taxon>Dikarya</taxon>
        <taxon>Basidiomycota</taxon>
        <taxon>Agaricomycotina</taxon>
        <taxon>Agaricomycetes</taxon>
        <taxon>Agaricomycetidae</taxon>
        <taxon>Agaricales</taxon>
        <taxon>Pleurotineae</taxon>
        <taxon>Pleurotaceae</taxon>
        <taxon>Pleurotus</taxon>
    </lineage>
</organism>
<comment type="caution">
    <text evidence="1">The sequence shown here is derived from an EMBL/GenBank/DDBJ whole genome shotgun (WGS) entry which is preliminary data.</text>
</comment>
<keyword evidence="2" id="KW-1185">Reference proteome</keyword>
<gene>
    <name evidence="1" type="ORF">BDN71DRAFT_1355813</name>
</gene>
<name>A0A9P5ZHB7_PLEER</name>
<feature type="non-terminal residue" evidence="1">
    <location>
        <position position="1"/>
    </location>
</feature>
<protein>
    <recommendedName>
        <fullName evidence="3">Retrotransposon gag domain-containing protein</fullName>
    </recommendedName>
</protein>
<evidence type="ECO:0000313" key="2">
    <source>
        <dbReference type="Proteomes" id="UP000807025"/>
    </source>
</evidence>
<dbReference type="EMBL" id="MU154810">
    <property type="protein sequence ID" value="KAF9487160.1"/>
    <property type="molecule type" value="Genomic_DNA"/>
</dbReference>
<dbReference type="OrthoDB" id="3205788at2759"/>
<dbReference type="AlphaFoldDB" id="A0A9P5ZHB7"/>
<sequence>SEWTMDAFFTALFDFCFPTNYVLKQHKHLQNLYQNDKTVKEYVSELIELFSIIGQTLECNRVNKLWFGLQSSIQQDLWRDHQNPETSSWDEV</sequence>
<feature type="non-terminal residue" evidence="1">
    <location>
        <position position="92"/>
    </location>
</feature>
<proteinExistence type="predicted"/>
<accession>A0A9P5ZHB7</accession>